<name>A0ABC8RAV7_9AQUA</name>
<reference evidence="5 6" key="1">
    <citation type="submission" date="2024-02" db="EMBL/GenBank/DDBJ databases">
        <authorList>
            <person name="Vignale AGUSTIN F."/>
            <person name="Sosa J E."/>
            <person name="Modenutti C."/>
        </authorList>
    </citation>
    <scope>NUCLEOTIDE SEQUENCE [LARGE SCALE GENOMIC DNA]</scope>
</reference>
<feature type="transmembrane region" description="Helical" evidence="3">
    <location>
        <begin position="6"/>
        <end position="25"/>
    </location>
</feature>
<evidence type="ECO:0000313" key="5">
    <source>
        <dbReference type="EMBL" id="CAK9142114.1"/>
    </source>
</evidence>
<dbReference type="InterPro" id="IPR013320">
    <property type="entry name" value="ConA-like_dom_sf"/>
</dbReference>
<comment type="caution">
    <text evidence="5">The sequence shown here is derived from an EMBL/GenBank/DDBJ whole genome shotgun (WGS) entry which is preliminary data.</text>
</comment>
<dbReference type="Proteomes" id="UP001642360">
    <property type="component" value="Unassembled WGS sequence"/>
</dbReference>
<dbReference type="InterPro" id="IPR001220">
    <property type="entry name" value="Legume_lectin_dom"/>
</dbReference>
<organism evidence="5 6">
    <name type="scientific">Ilex paraguariensis</name>
    <name type="common">yerba mate</name>
    <dbReference type="NCBI Taxonomy" id="185542"/>
    <lineage>
        <taxon>Eukaryota</taxon>
        <taxon>Viridiplantae</taxon>
        <taxon>Streptophyta</taxon>
        <taxon>Embryophyta</taxon>
        <taxon>Tracheophyta</taxon>
        <taxon>Spermatophyta</taxon>
        <taxon>Magnoliopsida</taxon>
        <taxon>eudicotyledons</taxon>
        <taxon>Gunneridae</taxon>
        <taxon>Pentapetalae</taxon>
        <taxon>asterids</taxon>
        <taxon>campanulids</taxon>
        <taxon>Aquifoliales</taxon>
        <taxon>Aquifoliaceae</taxon>
        <taxon>Ilex</taxon>
    </lineage>
</organism>
<feature type="transmembrane region" description="Helical" evidence="3">
    <location>
        <begin position="282"/>
        <end position="312"/>
    </location>
</feature>
<protein>
    <recommendedName>
        <fullName evidence="4">Legume lectin domain-containing protein</fullName>
    </recommendedName>
</protein>
<sequence length="348" mass="38648">MEHASILRYYVVHFLLIFSFLFLNAKPVLTLSFPSLHDQPQFHSNIGLLGDAKFINADSSVQLTNPMPSSSGLLIHDKPLKFLGSDSTHPASFYTDFTFSISPHDGEGISFIIAPTDFPRKLSGKGSFGLSGVDRFLGIEFDTKIDENVGDENANHIGIDVSSLVSLKVSNVSSVNLVLNSGVKLHSWIDYDARSKILEIRLNKFGSTRPHGPLLMYQIDLSEMWKEEEVLVGLSSCTGNSVQTSSVYSWNFRVTNVPKWLHSQPVDPRIYSNEKLKHKKPVCLLGFLSGLIFVTGCGALAAFVALFLWTIFVSRQTEIPVECSMLPINFRYEKINVVAENGSEDAKK</sequence>
<keyword evidence="2" id="KW-0430">Lectin</keyword>
<dbReference type="Gene3D" id="2.60.120.200">
    <property type="match status" value="1"/>
</dbReference>
<evidence type="ECO:0000256" key="2">
    <source>
        <dbReference type="ARBA" id="ARBA00022734"/>
    </source>
</evidence>
<dbReference type="PANTHER" id="PTHR32401">
    <property type="entry name" value="CONCANAVALIN A-LIKE LECTIN FAMILY PROTEIN"/>
    <property type="match status" value="1"/>
</dbReference>
<dbReference type="CDD" id="cd06899">
    <property type="entry name" value="lectin_legume_LecRK_Arcelin_ConA"/>
    <property type="match status" value="1"/>
</dbReference>
<gene>
    <name evidence="5" type="ORF">ILEXP_LOCUS9763</name>
</gene>
<keyword evidence="3" id="KW-0472">Membrane</keyword>
<keyword evidence="3" id="KW-1133">Transmembrane helix</keyword>
<dbReference type="AlphaFoldDB" id="A0ABC8RAV7"/>
<evidence type="ECO:0000313" key="6">
    <source>
        <dbReference type="Proteomes" id="UP001642360"/>
    </source>
</evidence>
<proteinExistence type="inferred from homology"/>
<comment type="similarity">
    <text evidence="1">Belongs to the leguminous lectin family.</text>
</comment>
<feature type="domain" description="Legume lectin" evidence="4">
    <location>
        <begin position="32"/>
        <end position="264"/>
    </location>
</feature>
<keyword evidence="6" id="KW-1185">Reference proteome</keyword>
<keyword evidence="3" id="KW-0812">Transmembrane</keyword>
<dbReference type="InterPro" id="IPR050258">
    <property type="entry name" value="Leguminous_Lectin"/>
</dbReference>
<dbReference type="Pfam" id="PF00139">
    <property type="entry name" value="Lectin_legB"/>
    <property type="match status" value="1"/>
</dbReference>
<dbReference type="EMBL" id="CAUOFW020001193">
    <property type="protein sequence ID" value="CAK9142114.1"/>
    <property type="molecule type" value="Genomic_DNA"/>
</dbReference>
<evidence type="ECO:0000256" key="3">
    <source>
        <dbReference type="SAM" id="Phobius"/>
    </source>
</evidence>
<dbReference type="SUPFAM" id="SSF49899">
    <property type="entry name" value="Concanavalin A-like lectins/glucanases"/>
    <property type="match status" value="1"/>
</dbReference>
<evidence type="ECO:0000256" key="1">
    <source>
        <dbReference type="ARBA" id="ARBA00007606"/>
    </source>
</evidence>
<accession>A0ABC8RAV7</accession>
<dbReference type="GO" id="GO:0030246">
    <property type="term" value="F:carbohydrate binding"/>
    <property type="evidence" value="ECO:0007669"/>
    <property type="project" value="UniProtKB-KW"/>
</dbReference>
<dbReference type="PANTHER" id="PTHR32401:SF15">
    <property type="entry name" value="L-TYPE LECTIN-DOMAIN CONTAINING RECEPTOR KINASE VIII.2-LIKE"/>
    <property type="match status" value="1"/>
</dbReference>
<evidence type="ECO:0000259" key="4">
    <source>
        <dbReference type="Pfam" id="PF00139"/>
    </source>
</evidence>